<feature type="chain" id="PRO_5043544267" description="17 kDa surface antigen" evidence="1">
    <location>
        <begin position="26"/>
        <end position="81"/>
    </location>
</feature>
<evidence type="ECO:0000256" key="1">
    <source>
        <dbReference type="SAM" id="SignalP"/>
    </source>
</evidence>
<dbReference type="EMBL" id="JAWXYB010000018">
    <property type="protein sequence ID" value="MDX5932293.1"/>
    <property type="molecule type" value="Genomic_DNA"/>
</dbReference>
<dbReference type="AlphaFoldDB" id="A0AAW9DTA4"/>
<comment type="caution">
    <text evidence="2">The sequence shown here is derived from an EMBL/GenBank/DDBJ whole genome shotgun (WGS) entry which is preliminary data.</text>
</comment>
<evidence type="ECO:0000313" key="3">
    <source>
        <dbReference type="Proteomes" id="UP001279553"/>
    </source>
</evidence>
<organism evidence="2 3">
    <name type="scientific">Acidiphilium acidophilum</name>
    <name type="common">Thiobacillus acidophilus</name>
    <dbReference type="NCBI Taxonomy" id="76588"/>
    <lineage>
        <taxon>Bacteria</taxon>
        <taxon>Pseudomonadati</taxon>
        <taxon>Pseudomonadota</taxon>
        <taxon>Alphaproteobacteria</taxon>
        <taxon>Acetobacterales</taxon>
        <taxon>Acidocellaceae</taxon>
        <taxon>Acidiphilium</taxon>
    </lineage>
</organism>
<name>A0AAW9DTA4_ACIAO</name>
<gene>
    <name evidence="2" type="ORF">SIL87_16165</name>
</gene>
<feature type="signal peptide" evidence="1">
    <location>
        <begin position="1"/>
        <end position="25"/>
    </location>
</feature>
<evidence type="ECO:0008006" key="4">
    <source>
        <dbReference type="Google" id="ProtNLM"/>
    </source>
</evidence>
<evidence type="ECO:0000313" key="2">
    <source>
        <dbReference type="EMBL" id="MDX5932293.1"/>
    </source>
</evidence>
<reference evidence="2 3" key="1">
    <citation type="submission" date="2023-11" db="EMBL/GenBank/DDBJ databases">
        <title>MicrobeMod: A computational toolkit for identifying prokaryotic methylation and restriction-modification with nanopore sequencing.</title>
        <authorList>
            <person name="Crits-Christoph A."/>
            <person name="Kang S.C."/>
            <person name="Lee H."/>
            <person name="Ostrov N."/>
        </authorList>
    </citation>
    <scope>NUCLEOTIDE SEQUENCE [LARGE SCALE GENOMIC DNA]</scope>
    <source>
        <strain evidence="2 3">DSMZ 700</strain>
    </source>
</reference>
<dbReference type="RefSeq" id="WP_319615141.1">
    <property type="nucleotide sequence ID" value="NZ_JAWXYB010000018.1"/>
</dbReference>
<proteinExistence type="predicted"/>
<protein>
    <recommendedName>
        <fullName evidence="4">17 kDa surface antigen</fullName>
    </recommendedName>
</protein>
<keyword evidence="3" id="KW-1185">Reference proteome</keyword>
<sequence>MTFVRSTLAAALAVLAIGSFTQAQAKGCLKGAVVGGVAGHYAHHHAVLGAVGGCVAGHELAKHKARVAREKAAQQHATAGN</sequence>
<dbReference type="Proteomes" id="UP001279553">
    <property type="component" value="Unassembled WGS sequence"/>
</dbReference>
<keyword evidence="1" id="KW-0732">Signal</keyword>
<accession>A0AAW9DTA4</accession>